<proteinExistence type="predicted"/>
<gene>
    <name evidence="1" type="ORF">GOP47_0024503</name>
</gene>
<organism evidence="1 2">
    <name type="scientific">Adiantum capillus-veneris</name>
    <name type="common">Maidenhair fern</name>
    <dbReference type="NCBI Taxonomy" id="13818"/>
    <lineage>
        <taxon>Eukaryota</taxon>
        <taxon>Viridiplantae</taxon>
        <taxon>Streptophyta</taxon>
        <taxon>Embryophyta</taxon>
        <taxon>Tracheophyta</taxon>
        <taxon>Polypodiopsida</taxon>
        <taxon>Polypodiidae</taxon>
        <taxon>Polypodiales</taxon>
        <taxon>Pteridineae</taxon>
        <taxon>Pteridaceae</taxon>
        <taxon>Vittarioideae</taxon>
        <taxon>Adiantum</taxon>
    </lineage>
</organism>
<name>A0A9D4Z2S9_ADICA</name>
<dbReference type="Proteomes" id="UP000886520">
    <property type="component" value="Chromosome 24"/>
</dbReference>
<evidence type="ECO:0000313" key="1">
    <source>
        <dbReference type="EMBL" id="KAI5060083.1"/>
    </source>
</evidence>
<keyword evidence="2" id="KW-1185">Reference proteome</keyword>
<dbReference type="OrthoDB" id="185373at2759"/>
<sequence>MAALVGDAAGARAVRIEQAWRALFANPSEWWDYRPSKSNPNYPDFRHKASREPLWLDNPLTPSWVDSLVPSLPTSLVSPRIHSLILCGDLHQALHLLSSVNPLVSEGFHSLVCSETPW</sequence>
<comment type="caution">
    <text evidence="1">The sequence shown here is derived from an EMBL/GenBank/DDBJ whole genome shotgun (WGS) entry which is preliminary data.</text>
</comment>
<dbReference type="AlphaFoldDB" id="A0A9D4Z2S9"/>
<protein>
    <submittedName>
        <fullName evidence="1">Uncharacterized protein</fullName>
    </submittedName>
</protein>
<accession>A0A9D4Z2S9</accession>
<evidence type="ECO:0000313" key="2">
    <source>
        <dbReference type="Proteomes" id="UP000886520"/>
    </source>
</evidence>
<dbReference type="EMBL" id="JABFUD020000024">
    <property type="protein sequence ID" value="KAI5060083.1"/>
    <property type="molecule type" value="Genomic_DNA"/>
</dbReference>
<reference evidence="1" key="1">
    <citation type="submission" date="2021-01" db="EMBL/GenBank/DDBJ databases">
        <title>Adiantum capillus-veneris genome.</title>
        <authorList>
            <person name="Fang Y."/>
            <person name="Liao Q."/>
        </authorList>
    </citation>
    <scope>NUCLEOTIDE SEQUENCE</scope>
    <source>
        <strain evidence="1">H3</strain>
        <tissue evidence="1">Leaf</tissue>
    </source>
</reference>